<dbReference type="PANTHER" id="PTHR35617:SF3">
    <property type="entry name" value="CORE-BINDING (CB) DOMAIN-CONTAINING PROTEIN"/>
    <property type="match status" value="1"/>
</dbReference>
<sequence>MKYHINYLELLAVFMGLKSFSSQDDNCAILLRVDNTTAISYINCQGGIQFPHLNDLTRCIWQWCEKRNIWMFASYVNTKDNYADEESRKINPDIELELSDNAYKIIKKHFGCPDIDLFASRVNAKCDLFVSWKQEPDAYAVDAFTLNWQSKYFFAFPPFSLILKCLRKGIPPPAQQTYPGCREALRTAFTRRGTPPEALNLMMASLADNTIKQYNVTLKLWWQFCSSHNIDVFNGSISDMLSFLTHQFNNGCSYGSLNSHRSALSLLLTNFDVGSDVCIKRLLKGAYKIRPNKPKYTSTWDPQLVLNHVSNWYPNLELSIEKITKKLVILLALCTAHRVQTFSLIKMKNVSITQTGVKIAITDIIKTSAPRRDQPILSLPFFRDNINICPASVLKDYIFVTKNMRTPNVGNLLLTFKKPHKATTAQSISRWIKQVISESGVDVNTFSAHSIRHAATSAAYHAGLSLDTIRKTAGWSSTSLAFARFYNRPILTGNDDFANAVVFPVVRQ</sequence>
<dbReference type="GO" id="GO:0015074">
    <property type="term" value="P:DNA integration"/>
    <property type="evidence" value="ECO:0007669"/>
    <property type="project" value="InterPro"/>
</dbReference>
<dbReference type="GO" id="GO:0006310">
    <property type="term" value="P:DNA recombination"/>
    <property type="evidence" value="ECO:0007669"/>
    <property type="project" value="UniProtKB-KW"/>
</dbReference>
<dbReference type="EMBL" id="CAKXAJ010005447">
    <property type="protein sequence ID" value="CAH2209141.1"/>
    <property type="molecule type" value="Genomic_DNA"/>
</dbReference>
<dbReference type="PROSITE" id="PS51898">
    <property type="entry name" value="TYR_RECOMBINASE"/>
    <property type="match status" value="1"/>
</dbReference>
<protein>
    <submittedName>
        <fullName evidence="4">Jg16987 protein</fullName>
    </submittedName>
</protein>
<comment type="caution">
    <text evidence="4">The sequence shown here is derived from an EMBL/GenBank/DDBJ whole genome shotgun (WGS) entry which is preliminary data.</text>
</comment>
<dbReference type="InterPro" id="IPR002104">
    <property type="entry name" value="Integrase_catalytic"/>
</dbReference>
<evidence type="ECO:0000256" key="1">
    <source>
        <dbReference type="ARBA" id="ARBA00023125"/>
    </source>
</evidence>
<dbReference type="GO" id="GO:0003677">
    <property type="term" value="F:DNA binding"/>
    <property type="evidence" value="ECO:0007669"/>
    <property type="project" value="UniProtKB-KW"/>
</dbReference>
<dbReference type="Pfam" id="PF00589">
    <property type="entry name" value="Phage_integrase"/>
    <property type="match status" value="1"/>
</dbReference>
<organism evidence="4 5">
    <name type="scientific">Pararge aegeria aegeria</name>
    <dbReference type="NCBI Taxonomy" id="348720"/>
    <lineage>
        <taxon>Eukaryota</taxon>
        <taxon>Metazoa</taxon>
        <taxon>Ecdysozoa</taxon>
        <taxon>Arthropoda</taxon>
        <taxon>Hexapoda</taxon>
        <taxon>Insecta</taxon>
        <taxon>Pterygota</taxon>
        <taxon>Neoptera</taxon>
        <taxon>Endopterygota</taxon>
        <taxon>Lepidoptera</taxon>
        <taxon>Glossata</taxon>
        <taxon>Ditrysia</taxon>
        <taxon>Papilionoidea</taxon>
        <taxon>Nymphalidae</taxon>
        <taxon>Satyrinae</taxon>
        <taxon>Satyrini</taxon>
        <taxon>Parargina</taxon>
        <taxon>Pararge</taxon>
    </lineage>
</organism>
<keyword evidence="2" id="KW-0233">DNA recombination</keyword>
<keyword evidence="5" id="KW-1185">Reference proteome</keyword>
<evidence type="ECO:0000259" key="3">
    <source>
        <dbReference type="PROSITE" id="PS51898"/>
    </source>
</evidence>
<proteinExistence type="predicted"/>
<dbReference type="Proteomes" id="UP000838756">
    <property type="component" value="Unassembled WGS sequence"/>
</dbReference>
<dbReference type="OrthoDB" id="6769862at2759"/>
<dbReference type="PANTHER" id="PTHR35617">
    <property type="entry name" value="PHAGE_INTEGRASE DOMAIN-CONTAINING PROTEIN"/>
    <property type="match status" value="1"/>
</dbReference>
<dbReference type="AlphaFoldDB" id="A0A8S4QEL9"/>
<evidence type="ECO:0000313" key="5">
    <source>
        <dbReference type="Proteomes" id="UP000838756"/>
    </source>
</evidence>
<dbReference type="CDD" id="cd00397">
    <property type="entry name" value="DNA_BRE_C"/>
    <property type="match status" value="1"/>
</dbReference>
<evidence type="ECO:0000256" key="2">
    <source>
        <dbReference type="ARBA" id="ARBA00023172"/>
    </source>
</evidence>
<dbReference type="CDD" id="cd09275">
    <property type="entry name" value="RNase_HI_RT_DIRS1"/>
    <property type="match status" value="1"/>
</dbReference>
<accession>A0A8S4QEL9</accession>
<keyword evidence="1" id="KW-0238">DNA-binding</keyword>
<dbReference type="SUPFAM" id="SSF56349">
    <property type="entry name" value="DNA breaking-rejoining enzymes"/>
    <property type="match status" value="1"/>
</dbReference>
<dbReference type="InterPro" id="IPR011010">
    <property type="entry name" value="DNA_brk_join_enz"/>
</dbReference>
<dbReference type="InterPro" id="IPR013762">
    <property type="entry name" value="Integrase-like_cat_sf"/>
</dbReference>
<evidence type="ECO:0000313" key="4">
    <source>
        <dbReference type="EMBL" id="CAH2209141.1"/>
    </source>
</evidence>
<dbReference type="Gene3D" id="1.10.150.130">
    <property type="match status" value="1"/>
</dbReference>
<gene>
    <name evidence="4" type="primary">jg16987</name>
    <name evidence="4" type="ORF">PAEG_LOCUS1543</name>
</gene>
<feature type="domain" description="Tyr recombinase" evidence="3">
    <location>
        <begin position="292"/>
        <end position="502"/>
    </location>
</feature>
<dbReference type="InterPro" id="IPR010998">
    <property type="entry name" value="Integrase_recombinase_N"/>
</dbReference>
<reference evidence="4" key="1">
    <citation type="submission" date="2022-03" db="EMBL/GenBank/DDBJ databases">
        <authorList>
            <person name="Lindestad O."/>
        </authorList>
    </citation>
    <scope>NUCLEOTIDE SEQUENCE</scope>
</reference>
<dbReference type="Gene3D" id="1.10.443.10">
    <property type="entry name" value="Intergrase catalytic core"/>
    <property type="match status" value="1"/>
</dbReference>
<name>A0A8S4QEL9_9NEOP</name>